<dbReference type="HAMAP" id="MF_01942">
    <property type="entry name" value="Lipid_A_LpxL_LpxP"/>
    <property type="match status" value="1"/>
</dbReference>
<dbReference type="Pfam" id="PF03279">
    <property type="entry name" value="Lip_A_acyltrans"/>
    <property type="match status" value="1"/>
</dbReference>
<feature type="short sequence motif" description="HXXXXD motif" evidence="9">
    <location>
        <begin position="134"/>
        <end position="139"/>
    </location>
</feature>
<organism evidence="10 11">
    <name type="scientific">Shewanella schlegeliana</name>
    <dbReference type="NCBI Taxonomy" id="190308"/>
    <lineage>
        <taxon>Bacteria</taxon>
        <taxon>Pseudomonadati</taxon>
        <taxon>Pseudomonadota</taxon>
        <taxon>Gammaproteobacteria</taxon>
        <taxon>Alteromonadales</taxon>
        <taxon>Shewanellaceae</taxon>
        <taxon>Shewanella</taxon>
    </lineage>
</organism>
<comment type="caution">
    <text evidence="10">The sequence shown here is derived from an EMBL/GenBank/DDBJ whole genome shotgun (WGS) entry which is preliminary data.</text>
</comment>
<dbReference type="NCBIfam" id="TIGR02207">
    <property type="entry name" value="lipid_A_htrB"/>
    <property type="match status" value="1"/>
</dbReference>
<gene>
    <name evidence="9 10" type="primary">lpxL</name>
    <name evidence="10" type="ORF">JMA39_18135</name>
</gene>
<evidence type="ECO:0000256" key="4">
    <source>
        <dbReference type="ARBA" id="ARBA00022692"/>
    </source>
</evidence>
<dbReference type="EC" id="2.3.1.241" evidence="9"/>
<dbReference type="GO" id="GO:0016746">
    <property type="term" value="F:acyltransferase activity"/>
    <property type="evidence" value="ECO:0007669"/>
    <property type="project" value="UniProtKB-KW"/>
</dbReference>
<evidence type="ECO:0000256" key="3">
    <source>
        <dbReference type="ARBA" id="ARBA00022679"/>
    </source>
</evidence>
<comment type="pathway">
    <text evidence="9">Bacterial outer membrane biogenesis; lipopolysaccharide biosynthesis.</text>
</comment>
<dbReference type="NCBIfam" id="NF005340">
    <property type="entry name" value="PRK06860.1"/>
    <property type="match status" value="1"/>
</dbReference>
<feature type="transmembrane region" description="Helical" evidence="9">
    <location>
        <begin position="18"/>
        <end position="38"/>
    </location>
</feature>
<evidence type="ECO:0000256" key="6">
    <source>
        <dbReference type="ARBA" id="ARBA00022989"/>
    </source>
</evidence>
<keyword evidence="7 9" id="KW-0472">Membrane</keyword>
<keyword evidence="1 9" id="KW-1003">Cell membrane</keyword>
<dbReference type="PANTHER" id="PTHR30606:SF9">
    <property type="entry name" value="LIPID A BIOSYNTHESIS LAUROYLTRANSFERASE"/>
    <property type="match status" value="1"/>
</dbReference>
<keyword evidence="8 9" id="KW-0012">Acyltransferase</keyword>
<accession>A0ABS1T6B1</accession>
<evidence type="ECO:0000256" key="2">
    <source>
        <dbReference type="ARBA" id="ARBA00022519"/>
    </source>
</evidence>
<comment type="function">
    <text evidence="9">Catalyzes the transfer of an acyl chain from an acyl-[acyl-carrier-protein] (ACP) to a Kdo(2)-lipid IV(A) to form a Kdo(2)-(acyl)-lipid IV(A).</text>
</comment>
<reference evidence="10 11" key="1">
    <citation type="submission" date="2021-01" db="EMBL/GenBank/DDBJ databases">
        <title>Genome sequence of Shewanella schlegeliana JCM 11561.</title>
        <authorList>
            <person name="Zhang H."/>
            <person name="Li C."/>
        </authorList>
    </citation>
    <scope>NUCLEOTIDE SEQUENCE [LARGE SCALE GENOMIC DNA]</scope>
    <source>
        <strain evidence="10 11">JCM 11561</strain>
    </source>
</reference>
<name>A0ABS1T6B1_9GAMM</name>
<dbReference type="InterPro" id="IPR004960">
    <property type="entry name" value="LipA_acyltrans"/>
</dbReference>
<evidence type="ECO:0000256" key="7">
    <source>
        <dbReference type="ARBA" id="ARBA00023136"/>
    </source>
</evidence>
<protein>
    <recommendedName>
        <fullName evidence="9">Lipid A biosynthesis acyltransferase</fullName>
        <ecNumber evidence="9">2.3.1.241</ecNumber>
    </recommendedName>
    <alternativeName>
        <fullName evidence="9">Kdo(2)-lipid IV(A) acyltransferase</fullName>
    </alternativeName>
</protein>
<keyword evidence="11" id="KW-1185">Reference proteome</keyword>
<evidence type="ECO:0000256" key="8">
    <source>
        <dbReference type="ARBA" id="ARBA00023315"/>
    </source>
</evidence>
<comment type="pathway">
    <text evidence="9">Glycolipid biosynthesis; KDO(2)-lipid A biosynthesis; KDO(2)-lipid A from CMP-3-deoxy-D-manno-octulosonate and lipid IV(A): step 3/4.</text>
</comment>
<comment type="similarity">
    <text evidence="9">Belongs to the LpxL/LpxM/LpxP family.</text>
</comment>
<dbReference type="RefSeq" id="WP_202723286.1">
    <property type="nucleotide sequence ID" value="NZ_BPEX01000016.1"/>
</dbReference>
<comment type="catalytic activity">
    <reaction evidence="9">
        <text>an alpha-Kdo-(2-&gt;4)-alpha-Kdo-(2-&gt;6)-lipid IVA + a fatty acyl-[ACP] = an alpha-Kdo-(2-&gt;4)-alpha-Kdo-(2-&gt;6)-(acyl)-lipid IVA + holo-[ACP]</text>
        <dbReference type="Rhea" id="RHEA:69396"/>
        <dbReference type="Rhea" id="RHEA-COMP:9685"/>
        <dbReference type="Rhea" id="RHEA-COMP:14125"/>
        <dbReference type="ChEBI" id="CHEBI:64479"/>
        <dbReference type="ChEBI" id="CHEBI:138651"/>
        <dbReference type="ChEBI" id="CHEBI:176429"/>
        <dbReference type="ChEBI" id="CHEBI:176430"/>
        <dbReference type="EC" id="2.3.1.241"/>
    </reaction>
</comment>
<evidence type="ECO:0000256" key="5">
    <source>
        <dbReference type="ARBA" id="ARBA00022985"/>
    </source>
</evidence>
<keyword evidence="6 9" id="KW-1133">Transmembrane helix</keyword>
<dbReference type="PANTHER" id="PTHR30606">
    <property type="entry name" value="LIPID A BIOSYNTHESIS LAUROYL ACYLTRANSFERASE"/>
    <property type="match status" value="1"/>
</dbReference>
<dbReference type="InterPro" id="IPR011920">
    <property type="entry name" value="Lipid_A_LpxL_LpxP"/>
</dbReference>
<keyword evidence="5 9" id="KW-0448">Lipopolysaccharide biosynthesis</keyword>
<evidence type="ECO:0000256" key="1">
    <source>
        <dbReference type="ARBA" id="ARBA00022475"/>
    </source>
</evidence>
<keyword evidence="2 9" id="KW-0997">Cell inner membrane</keyword>
<evidence type="ECO:0000256" key="9">
    <source>
        <dbReference type="HAMAP-Rule" id="MF_01942"/>
    </source>
</evidence>
<proteinExistence type="inferred from homology"/>
<dbReference type="EMBL" id="JAESVD010000012">
    <property type="protein sequence ID" value="MBL4915021.1"/>
    <property type="molecule type" value="Genomic_DNA"/>
</dbReference>
<dbReference type="CDD" id="cd07984">
    <property type="entry name" value="LPLAT_LABLAT-like"/>
    <property type="match status" value="1"/>
</dbReference>
<comment type="subcellular location">
    <subcellularLocation>
        <location evidence="9">Cell inner membrane</location>
        <topology evidence="9">Single-pass membrane protein</topology>
    </subcellularLocation>
</comment>
<keyword evidence="4 9" id="KW-0812">Transmembrane</keyword>
<evidence type="ECO:0000313" key="11">
    <source>
        <dbReference type="Proteomes" id="UP000604898"/>
    </source>
</evidence>
<dbReference type="PIRSF" id="PIRSF026649">
    <property type="entry name" value="MsbB"/>
    <property type="match status" value="1"/>
</dbReference>
<sequence>MSKYTAPTFSIALLHPKYWGVLVIVSISYLCSLLPYSIQIRMGKTLGRIAIGFMKKRRSTIERNLELCFPEMDDAERELLVKQNIENTGLALFETGMAWFWSEARVARHMKVEGLEHIERLKAEGRGALLVAVHSLNLELGGRAFGLYNSGMGVYRPNNNPCFDYFQLKGRSRGGHTLIHRKNVKFMLEALNDGAFMWYAPDHDYGRRRSTFAPLFAVENACTTTGTSILVEGSDCAIVPIVMVRNDDNGHYTLTIKEPLIDQFPKGDENAGARFINKIVEASIMDAPSQYMWLHRRFKNRPDGESSLY</sequence>
<evidence type="ECO:0000313" key="10">
    <source>
        <dbReference type="EMBL" id="MBL4915021.1"/>
    </source>
</evidence>
<keyword evidence="3 9" id="KW-0808">Transferase</keyword>
<dbReference type="Proteomes" id="UP000604898">
    <property type="component" value="Unassembled WGS sequence"/>
</dbReference>